<dbReference type="SUPFAM" id="SSF52266">
    <property type="entry name" value="SGNH hydrolase"/>
    <property type="match status" value="1"/>
</dbReference>
<dbReference type="Pfam" id="PF13472">
    <property type="entry name" value="Lipase_GDSL_2"/>
    <property type="match status" value="1"/>
</dbReference>
<dbReference type="SUPFAM" id="SSF50370">
    <property type="entry name" value="Ricin B-like lectins"/>
    <property type="match status" value="1"/>
</dbReference>
<dbReference type="PROSITE" id="PS50231">
    <property type="entry name" value="RICIN_B_LECTIN"/>
    <property type="match status" value="1"/>
</dbReference>
<reference evidence="4" key="1">
    <citation type="journal article" date="2019" name="Int. J. Syst. Evol. Microbiol.">
        <title>The Global Catalogue of Microorganisms (GCM) 10K type strain sequencing project: providing services to taxonomists for standard genome sequencing and annotation.</title>
        <authorList>
            <consortium name="The Broad Institute Genomics Platform"/>
            <consortium name="The Broad Institute Genome Sequencing Center for Infectious Disease"/>
            <person name="Wu L."/>
            <person name="Ma J."/>
        </authorList>
    </citation>
    <scope>NUCLEOTIDE SEQUENCE [LARGE SCALE GENOMIC DNA]</scope>
    <source>
        <strain evidence="4">JCM 30346</strain>
    </source>
</reference>
<keyword evidence="1" id="KW-0732">Signal</keyword>
<dbReference type="Gene3D" id="2.80.10.50">
    <property type="match status" value="1"/>
</dbReference>
<feature type="chain" id="PRO_5046557462" evidence="1">
    <location>
        <begin position="31"/>
        <end position="372"/>
    </location>
</feature>
<dbReference type="InterPro" id="IPR013830">
    <property type="entry name" value="SGNH_hydro"/>
</dbReference>
<dbReference type="InterPro" id="IPR035992">
    <property type="entry name" value="Ricin_B-like_lectins"/>
</dbReference>
<dbReference type="CDD" id="cd01833">
    <property type="entry name" value="XynB_like"/>
    <property type="match status" value="1"/>
</dbReference>
<dbReference type="InterPro" id="IPR000772">
    <property type="entry name" value="Ricin_B_lectin"/>
</dbReference>
<evidence type="ECO:0000256" key="1">
    <source>
        <dbReference type="SAM" id="SignalP"/>
    </source>
</evidence>
<dbReference type="InterPro" id="IPR051532">
    <property type="entry name" value="Ester_Hydrolysis_Enzymes"/>
</dbReference>
<keyword evidence="4" id="KW-1185">Reference proteome</keyword>
<organism evidence="3 4">
    <name type="scientific">Sphaerisporangium aureirubrum</name>
    <dbReference type="NCBI Taxonomy" id="1544736"/>
    <lineage>
        <taxon>Bacteria</taxon>
        <taxon>Bacillati</taxon>
        <taxon>Actinomycetota</taxon>
        <taxon>Actinomycetes</taxon>
        <taxon>Streptosporangiales</taxon>
        <taxon>Streptosporangiaceae</taxon>
        <taxon>Sphaerisporangium</taxon>
    </lineage>
</organism>
<dbReference type="SMART" id="SM00458">
    <property type="entry name" value="RICIN"/>
    <property type="match status" value="1"/>
</dbReference>
<feature type="signal peptide" evidence="1">
    <location>
        <begin position="1"/>
        <end position="30"/>
    </location>
</feature>
<name>A0ABW1NIL6_9ACTN</name>
<dbReference type="InterPro" id="IPR036514">
    <property type="entry name" value="SGNH_hydro_sf"/>
</dbReference>
<dbReference type="PANTHER" id="PTHR30383:SF5">
    <property type="entry name" value="SGNH HYDROLASE-TYPE ESTERASE DOMAIN-CONTAINING PROTEIN"/>
    <property type="match status" value="1"/>
</dbReference>
<evidence type="ECO:0000259" key="2">
    <source>
        <dbReference type="SMART" id="SM00458"/>
    </source>
</evidence>
<dbReference type="RefSeq" id="WP_380753613.1">
    <property type="nucleotide sequence ID" value="NZ_JBHSRF010000021.1"/>
</dbReference>
<sequence length="372" mass="39300">MARLTRLFSGLAAGLALVVAMVFAPGAAGAESNGGVRVMPLGDSITDGFNVPGGYRINLWQSLVSGGYRVDFVGSGFNGPSSLGDHDHEGHSGWRIDQIDAQIVNWLRTYTPRTVLLHIGTNDMYNASGAPGRLATLLDRIFSTAPDTYVFVATIIPMNGRDNEVRGFNSQIPGLVQSRANAGRHIYLVDMYSKLTSSDLADGIHPNAGGYNKMAAAWYSALRSVPASLEGGTPTATPTPTVTPTSGGTTFRLRNEAAGRCVDSPNSATANGTQLQVYDCHTNPNQRFTYTSASQLQTLGKCLDSPTNAGSGTRVQLYDCHTNANQRWTFNSNGTVTTPANNLCLNAAGTGNGSGVTVATCNGSANQRWTRA</sequence>
<dbReference type="EMBL" id="JBHSRF010000021">
    <property type="protein sequence ID" value="MFC6082793.1"/>
    <property type="molecule type" value="Genomic_DNA"/>
</dbReference>
<protein>
    <submittedName>
        <fullName evidence="3">Ricin-type beta-trefoil lectin domain protein</fullName>
    </submittedName>
</protein>
<dbReference type="Gene3D" id="3.40.50.1110">
    <property type="entry name" value="SGNH hydrolase"/>
    <property type="match status" value="1"/>
</dbReference>
<feature type="domain" description="Ricin B lectin" evidence="2">
    <location>
        <begin position="248"/>
        <end position="372"/>
    </location>
</feature>
<dbReference type="Pfam" id="PF00652">
    <property type="entry name" value="Ricin_B_lectin"/>
    <property type="match status" value="1"/>
</dbReference>
<dbReference type="CDD" id="cd23418">
    <property type="entry name" value="beta-trefoil_Ricin_XLN-like"/>
    <property type="match status" value="1"/>
</dbReference>
<dbReference type="PANTHER" id="PTHR30383">
    <property type="entry name" value="THIOESTERASE 1/PROTEASE 1/LYSOPHOSPHOLIPASE L1"/>
    <property type="match status" value="1"/>
</dbReference>
<proteinExistence type="predicted"/>
<evidence type="ECO:0000313" key="4">
    <source>
        <dbReference type="Proteomes" id="UP001596137"/>
    </source>
</evidence>
<evidence type="ECO:0000313" key="3">
    <source>
        <dbReference type="EMBL" id="MFC6082793.1"/>
    </source>
</evidence>
<accession>A0ABW1NIL6</accession>
<comment type="caution">
    <text evidence="3">The sequence shown here is derived from an EMBL/GenBank/DDBJ whole genome shotgun (WGS) entry which is preliminary data.</text>
</comment>
<gene>
    <name evidence="3" type="ORF">ACFP1K_16605</name>
</gene>
<dbReference type="Proteomes" id="UP001596137">
    <property type="component" value="Unassembled WGS sequence"/>
</dbReference>